<sequence length="122" mass="13422">MAPVRMSLNVHTTEESKMTDEAVKKMLTIVTALMGIPTAIVVAQDFVALGGTTFWGWAVLITFWGSTFSWWQNKFQKEAAPFMVGLFFCGLIGVCLIGFAWVAAVVFLLILMAAVTKDKVLK</sequence>
<dbReference type="EMBL" id="LCIH01000021">
    <property type="protein sequence ID" value="KKT50963.1"/>
    <property type="molecule type" value="Genomic_DNA"/>
</dbReference>
<feature type="transmembrane region" description="Helical" evidence="1">
    <location>
        <begin position="83"/>
        <end position="115"/>
    </location>
</feature>
<gene>
    <name evidence="2" type="ORF">UW44_C0021G0009</name>
</gene>
<reference evidence="2 3" key="1">
    <citation type="journal article" date="2015" name="Nature">
        <title>rRNA introns, odd ribosomes, and small enigmatic genomes across a large radiation of phyla.</title>
        <authorList>
            <person name="Brown C.T."/>
            <person name="Hug L.A."/>
            <person name="Thomas B.C."/>
            <person name="Sharon I."/>
            <person name="Castelle C.J."/>
            <person name="Singh A."/>
            <person name="Wilkins M.J."/>
            <person name="Williams K.H."/>
            <person name="Banfield J.F."/>
        </authorList>
    </citation>
    <scope>NUCLEOTIDE SEQUENCE [LARGE SCALE GENOMIC DNA]</scope>
</reference>
<evidence type="ECO:0000256" key="1">
    <source>
        <dbReference type="SAM" id="Phobius"/>
    </source>
</evidence>
<name>A0A0G1HWD9_9BACT</name>
<dbReference type="AlphaFoldDB" id="A0A0G1HWD9"/>
<feature type="transmembrane region" description="Helical" evidence="1">
    <location>
        <begin position="26"/>
        <end position="48"/>
    </location>
</feature>
<feature type="transmembrane region" description="Helical" evidence="1">
    <location>
        <begin position="54"/>
        <end position="71"/>
    </location>
</feature>
<protein>
    <submittedName>
        <fullName evidence="2">Uncharacterized protein</fullName>
    </submittedName>
</protein>
<keyword evidence="1" id="KW-0472">Membrane</keyword>
<evidence type="ECO:0000313" key="2">
    <source>
        <dbReference type="EMBL" id="KKT50963.1"/>
    </source>
</evidence>
<accession>A0A0G1HWD9</accession>
<dbReference type="Proteomes" id="UP000034006">
    <property type="component" value="Unassembled WGS sequence"/>
</dbReference>
<keyword evidence="1" id="KW-1133">Transmembrane helix</keyword>
<evidence type="ECO:0000313" key="3">
    <source>
        <dbReference type="Proteomes" id="UP000034006"/>
    </source>
</evidence>
<proteinExistence type="predicted"/>
<dbReference type="STRING" id="1618387.UW44_C0021G0009"/>
<keyword evidence="1" id="KW-0812">Transmembrane</keyword>
<organism evidence="2 3">
    <name type="scientific">Candidatus Collierbacteria bacterium GW2011_GWB2_44_22</name>
    <dbReference type="NCBI Taxonomy" id="1618387"/>
    <lineage>
        <taxon>Bacteria</taxon>
        <taxon>Candidatus Collieribacteriota</taxon>
    </lineage>
</organism>
<comment type="caution">
    <text evidence="2">The sequence shown here is derived from an EMBL/GenBank/DDBJ whole genome shotgun (WGS) entry which is preliminary data.</text>
</comment>